<organism evidence="1 2">
    <name type="scientific">Ilyobacter polytropus (strain ATCC 51220 / DSM 2926 / LMG 16218 / CuHBu1)</name>
    <dbReference type="NCBI Taxonomy" id="572544"/>
    <lineage>
        <taxon>Bacteria</taxon>
        <taxon>Fusobacteriati</taxon>
        <taxon>Fusobacteriota</taxon>
        <taxon>Fusobacteriia</taxon>
        <taxon>Fusobacteriales</taxon>
        <taxon>Fusobacteriaceae</taxon>
        <taxon>Ilyobacter</taxon>
    </lineage>
</organism>
<name>E3HBT8_ILYPC</name>
<sequence length="288" mass="32770">MAEKIAKNDIIQKAATNRSVTKKKSNSIYDLISSDKMKSQFAMALPKHVDTERFVRIALTCIRQNPKLAECSRESLLGALMTSSQLGLEPGGVLGQAYLIPFSVKGQMECQFQIGYKGMLELLRRSKQLSNIRVHTVYENDEFEIGYGLDCTLNHKPVFKNRGNMIGFYSVAELKDGSKQFHFMSYDDVVEHEKKHRKGNYQSNVWKQHFEAMAHKTVVKQLMKWLPVSVEYLEMASKDEGVYKASEENLKDVTEEVVAPTLDYDEDTGEIMESEDNSADNVISDVFK</sequence>
<dbReference type="Pfam" id="PF03837">
    <property type="entry name" value="RecT"/>
    <property type="match status" value="1"/>
</dbReference>
<dbReference type="Proteomes" id="UP000006875">
    <property type="component" value="Plasmid pILYOP01"/>
</dbReference>
<keyword evidence="2" id="KW-1185">Reference proteome</keyword>
<dbReference type="InterPro" id="IPR004590">
    <property type="entry name" value="ssDNA_annealing_RecT"/>
</dbReference>
<dbReference type="GO" id="GO:0003677">
    <property type="term" value="F:DNA binding"/>
    <property type="evidence" value="ECO:0007669"/>
    <property type="project" value="InterPro"/>
</dbReference>
<geneLocation type="plasmid" evidence="1 2">
    <name>pILYOP01</name>
</geneLocation>
<proteinExistence type="predicted"/>
<gene>
    <name evidence="1" type="ordered locus">Ilyop_2080</name>
</gene>
<dbReference type="AlphaFoldDB" id="E3HBT8"/>
<keyword evidence="1" id="KW-0614">Plasmid</keyword>
<dbReference type="InterPro" id="IPR018330">
    <property type="entry name" value="RecT_fam"/>
</dbReference>
<reference evidence="1 2" key="1">
    <citation type="journal article" date="2010" name="Stand. Genomic Sci.">
        <title>Complete genome sequence of Ilyobacter polytropus type strain (CuHbu1).</title>
        <authorList>
            <person name="Sikorski J."/>
            <person name="Chertkov O."/>
            <person name="Lapidus A."/>
            <person name="Nolan M."/>
            <person name="Lucas S."/>
            <person name="Del Rio T.G."/>
            <person name="Tice H."/>
            <person name="Cheng J.F."/>
            <person name="Tapia R."/>
            <person name="Han C."/>
            <person name="Goodwin L."/>
            <person name="Pitluck S."/>
            <person name="Liolios K."/>
            <person name="Ivanova N."/>
            <person name="Mavromatis K."/>
            <person name="Mikhailova N."/>
            <person name="Pati A."/>
            <person name="Chen A."/>
            <person name="Palaniappan K."/>
            <person name="Land M."/>
            <person name="Hauser L."/>
            <person name="Chang Y.J."/>
            <person name="Jeffries C.D."/>
            <person name="Brambilla E."/>
            <person name="Yasawong M."/>
            <person name="Rohde M."/>
            <person name="Pukall R."/>
            <person name="Spring S."/>
            <person name="Goker M."/>
            <person name="Woyke T."/>
            <person name="Bristow J."/>
            <person name="Eisen J.A."/>
            <person name="Markowitz V."/>
            <person name="Hugenholtz P."/>
            <person name="Kyrpides N.C."/>
            <person name="Klenk H.P."/>
        </authorList>
    </citation>
    <scope>NUCLEOTIDE SEQUENCE [LARGE SCALE GENOMIC DNA]</scope>
    <source>
        <strain evidence="2">ATCC 51220 / DSM 2926 / LMG 16218 / CuHBu1</strain>
        <plasmid evidence="2">pILYOP01</plasmid>
    </source>
</reference>
<dbReference type="OrthoDB" id="1045432at2"/>
<dbReference type="NCBIfam" id="TIGR00616">
    <property type="entry name" value="rect"/>
    <property type="match status" value="1"/>
</dbReference>
<dbReference type="NCBIfam" id="NF007351">
    <property type="entry name" value="PRK09846.1"/>
    <property type="match status" value="1"/>
</dbReference>
<dbReference type="GO" id="GO:0006259">
    <property type="term" value="P:DNA metabolic process"/>
    <property type="evidence" value="ECO:0007669"/>
    <property type="project" value="InterPro"/>
</dbReference>
<accession>E3HBT8</accession>
<evidence type="ECO:0000313" key="2">
    <source>
        <dbReference type="Proteomes" id="UP000006875"/>
    </source>
</evidence>
<protein>
    <submittedName>
        <fullName evidence="1">RecT protein</fullName>
    </submittedName>
</protein>
<dbReference type="EMBL" id="CP002282">
    <property type="protein sequence ID" value="ADO83850.1"/>
    <property type="molecule type" value="Genomic_DNA"/>
</dbReference>
<evidence type="ECO:0000313" key="1">
    <source>
        <dbReference type="EMBL" id="ADO83850.1"/>
    </source>
</evidence>
<dbReference type="KEGG" id="ipo:Ilyop_2080"/>
<dbReference type="HOGENOM" id="CLU_071046_0_0_0"/>
<dbReference type="RefSeq" id="WP_013388512.1">
    <property type="nucleotide sequence ID" value="NC_014633.1"/>
</dbReference>